<reference evidence="2" key="1">
    <citation type="submission" date="2018-11" db="EMBL/GenBank/DDBJ databases">
        <authorList>
            <consortium name="Pathogen Informatics"/>
        </authorList>
    </citation>
    <scope>NUCLEOTIDE SEQUENCE [LARGE SCALE GENOMIC DNA]</scope>
</reference>
<gene>
    <name evidence="2" type="ORF">HPBE_LOCUS3261</name>
</gene>
<dbReference type="AlphaFoldDB" id="A0A3P7VCT5"/>
<dbReference type="EMBL" id="UZAH01007499">
    <property type="protein sequence ID" value="VDO32807.1"/>
    <property type="molecule type" value="Genomic_DNA"/>
</dbReference>
<accession>A0A3P7VCT5</accession>
<name>A0A3P7VCT5_HELPZ</name>
<evidence type="ECO:0000313" key="2">
    <source>
        <dbReference type="EMBL" id="VDO32807.1"/>
    </source>
</evidence>
<feature type="region of interest" description="Disordered" evidence="1">
    <location>
        <begin position="26"/>
        <end position="61"/>
    </location>
</feature>
<proteinExistence type="predicted"/>
<sequence length="61" mass="6763">MTLRRHLKALLSVWIQKTDPLRAQQVSGVKGGVPSSYDERPHSEFNMGCSCSPKEAQPPPD</sequence>
<evidence type="ECO:0000256" key="1">
    <source>
        <dbReference type="SAM" id="MobiDB-lite"/>
    </source>
</evidence>
<protein>
    <submittedName>
        <fullName evidence="2">Uncharacterized protein</fullName>
    </submittedName>
</protein>
<organism evidence="2">
    <name type="scientific">Heligmosomoides polygyrus</name>
    <name type="common">Parasitic roundworm</name>
    <dbReference type="NCBI Taxonomy" id="6339"/>
    <lineage>
        <taxon>Eukaryota</taxon>
        <taxon>Metazoa</taxon>
        <taxon>Ecdysozoa</taxon>
        <taxon>Nematoda</taxon>
        <taxon>Chromadorea</taxon>
        <taxon>Rhabditida</taxon>
        <taxon>Rhabditina</taxon>
        <taxon>Rhabditomorpha</taxon>
        <taxon>Strongyloidea</taxon>
        <taxon>Heligmosomidae</taxon>
        <taxon>Heligmosomoides</taxon>
    </lineage>
</organism>